<comment type="caution">
    <text evidence="3">The sequence shown here is derived from an EMBL/GenBank/DDBJ whole genome shotgun (WGS) entry which is preliminary data.</text>
</comment>
<dbReference type="InterPro" id="IPR001347">
    <property type="entry name" value="SIS_dom"/>
</dbReference>
<dbReference type="RefSeq" id="WP_116049324.1">
    <property type="nucleotide sequence ID" value="NZ_QUBQ01000006.1"/>
</dbReference>
<dbReference type="Gene3D" id="3.40.50.10490">
    <property type="entry name" value="Glucose-6-phosphate isomerase like protein, domain 1"/>
    <property type="match status" value="2"/>
</dbReference>
<dbReference type="CDD" id="cd05008">
    <property type="entry name" value="SIS_GlmS_GlmD_1"/>
    <property type="match status" value="1"/>
</dbReference>
<dbReference type="PANTHER" id="PTHR10937:SF17">
    <property type="entry name" value="GLUCOSAMINE-FRUCTOSE-6-PHOSPHATE AMINOTRANSFERASE"/>
    <property type="match status" value="1"/>
</dbReference>
<reference evidence="3 4" key="1">
    <citation type="submission" date="2018-08" db="EMBL/GenBank/DDBJ databases">
        <title>Paenibacillus sp. M4BSY-1, whole genome shotgun sequence.</title>
        <authorList>
            <person name="Tuo L."/>
        </authorList>
    </citation>
    <scope>NUCLEOTIDE SEQUENCE [LARGE SCALE GENOMIC DNA]</scope>
    <source>
        <strain evidence="3 4">M4BSY-1</strain>
    </source>
</reference>
<dbReference type="GO" id="GO:0006047">
    <property type="term" value="P:UDP-N-acetylglucosamine metabolic process"/>
    <property type="evidence" value="ECO:0007669"/>
    <property type="project" value="TreeGrafter"/>
</dbReference>
<dbReference type="OrthoDB" id="5150296at2"/>
<dbReference type="InterPro" id="IPR035466">
    <property type="entry name" value="GlmS/AgaS_SIS"/>
</dbReference>
<dbReference type="GO" id="GO:0097367">
    <property type="term" value="F:carbohydrate derivative binding"/>
    <property type="evidence" value="ECO:0007669"/>
    <property type="project" value="InterPro"/>
</dbReference>
<keyword evidence="1" id="KW-0677">Repeat</keyword>
<dbReference type="EMBL" id="QUBQ01000006">
    <property type="protein sequence ID" value="REK71278.1"/>
    <property type="molecule type" value="Genomic_DNA"/>
</dbReference>
<dbReference type="GO" id="GO:0006487">
    <property type="term" value="P:protein N-linked glycosylation"/>
    <property type="evidence" value="ECO:0007669"/>
    <property type="project" value="TreeGrafter"/>
</dbReference>
<feature type="domain" description="SIS" evidence="2">
    <location>
        <begin position="29"/>
        <end position="170"/>
    </location>
</feature>
<dbReference type="PROSITE" id="PS51464">
    <property type="entry name" value="SIS"/>
    <property type="match status" value="1"/>
</dbReference>
<dbReference type="InterPro" id="IPR046348">
    <property type="entry name" value="SIS_dom_sf"/>
</dbReference>
<accession>A0A371P6X7</accession>
<dbReference type="Pfam" id="PF01380">
    <property type="entry name" value="SIS"/>
    <property type="match status" value="1"/>
</dbReference>
<dbReference type="GO" id="GO:0004360">
    <property type="term" value="F:glutamine-fructose-6-phosphate transaminase (isomerizing) activity"/>
    <property type="evidence" value="ECO:0007669"/>
    <property type="project" value="TreeGrafter"/>
</dbReference>
<gene>
    <name evidence="3" type="ORF">DX130_22825</name>
</gene>
<protein>
    <submittedName>
        <fullName evidence="3">SIS domain-containing protein</fullName>
    </submittedName>
</protein>
<dbReference type="AlphaFoldDB" id="A0A371P6X7"/>
<dbReference type="CDD" id="cd05009">
    <property type="entry name" value="SIS_GlmS_GlmD_2"/>
    <property type="match status" value="1"/>
</dbReference>
<keyword evidence="4" id="KW-1185">Reference proteome</keyword>
<organism evidence="3 4">
    <name type="scientific">Paenibacillus paeoniae</name>
    <dbReference type="NCBI Taxonomy" id="2292705"/>
    <lineage>
        <taxon>Bacteria</taxon>
        <taxon>Bacillati</taxon>
        <taxon>Bacillota</taxon>
        <taxon>Bacilli</taxon>
        <taxon>Bacillales</taxon>
        <taxon>Paenibacillaceae</taxon>
        <taxon>Paenibacillus</taxon>
    </lineage>
</organism>
<dbReference type="InterPro" id="IPR035490">
    <property type="entry name" value="GlmS/FrlB_SIS"/>
</dbReference>
<evidence type="ECO:0000313" key="3">
    <source>
        <dbReference type="EMBL" id="REK71278.1"/>
    </source>
</evidence>
<dbReference type="SUPFAM" id="SSF53697">
    <property type="entry name" value="SIS domain"/>
    <property type="match status" value="1"/>
</dbReference>
<evidence type="ECO:0000313" key="4">
    <source>
        <dbReference type="Proteomes" id="UP000261905"/>
    </source>
</evidence>
<sequence>MKPTMMTYVNEEKDMAERILAAYPDNVQKFAELASGKQDWLLVATGSSYNAALSAKYAIERWAGVRVELKEPFPFTYYDKLSPYTDLAIGISQSGHSTSTIGALERVRREAGLPVIAMSADIASAISEAADLTIDIGCGEERVGYVTKGFLATVLTLMLAALRTAELNGSLSAVEVQMQLDALKRAAEAIPTTIARTEAFFETFREELASAPRFTAIGYGPAVGTIKEFETKFVETVRVPSQGVELEAFMHGPYLEVNPEHRFFFIETESAVKDRLERLRSYEERISKYVYTVTTGSSSQPQVLGLDLAIDEYAAPFALIIPFQILAHHIAGARGIDLTNRIYTDFGVAMKSKTQPGNYA</sequence>
<dbReference type="GO" id="GO:0006002">
    <property type="term" value="P:fructose 6-phosphate metabolic process"/>
    <property type="evidence" value="ECO:0007669"/>
    <property type="project" value="TreeGrafter"/>
</dbReference>
<dbReference type="PANTHER" id="PTHR10937">
    <property type="entry name" value="GLUCOSAMINE--FRUCTOSE-6-PHOSPHATE AMINOTRANSFERASE, ISOMERIZING"/>
    <property type="match status" value="1"/>
</dbReference>
<dbReference type="Proteomes" id="UP000261905">
    <property type="component" value="Unassembled WGS sequence"/>
</dbReference>
<evidence type="ECO:0000256" key="1">
    <source>
        <dbReference type="ARBA" id="ARBA00022737"/>
    </source>
</evidence>
<evidence type="ECO:0000259" key="2">
    <source>
        <dbReference type="PROSITE" id="PS51464"/>
    </source>
</evidence>
<proteinExistence type="predicted"/>
<name>A0A371P6X7_9BACL</name>